<evidence type="ECO:0000256" key="1">
    <source>
        <dbReference type="ARBA" id="ARBA00001964"/>
    </source>
</evidence>
<dbReference type="Pfam" id="PF02780">
    <property type="entry name" value="Transketolase_C"/>
    <property type="match status" value="1"/>
</dbReference>
<evidence type="ECO:0000313" key="7">
    <source>
        <dbReference type="Proteomes" id="UP000473699"/>
    </source>
</evidence>
<dbReference type="Gene3D" id="3.40.50.920">
    <property type="match status" value="1"/>
</dbReference>
<protein>
    <submittedName>
        <fullName evidence="6">Alpha-ketoacid dehydrogenase subunit beta</fullName>
    </submittedName>
</protein>
<dbReference type="InterPro" id="IPR005475">
    <property type="entry name" value="Transketolase-like_Pyr-bd"/>
</dbReference>
<dbReference type="NCBIfam" id="NF006667">
    <property type="entry name" value="PRK09212.1"/>
    <property type="match status" value="1"/>
</dbReference>
<dbReference type="InterPro" id="IPR009014">
    <property type="entry name" value="Transketo_C/PFOR_II"/>
</dbReference>
<dbReference type="PANTHER" id="PTHR43257">
    <property type="entry name" value="PYRUVATE DEHYDROGENASE E1 COMPONENT BETA SUBUNIT"/>
    <property type="match status" value="1"/>
</dbReference>
<dbReference type="InterPro" id="IPR033248">
    <property type="entry name" value="Transketolase_C"/>
</dbReference>
<dbReference type="SUPFAM" id="SSF52518">
    <property type="entry name" value="Thiamin diphosphate-binding fold (THDP-binding)"/>
    <property type="match status" value="1"/>
</dbReference>
<evidence type="ECO:0000256" key="3">
    <source>
        <dbReference type="ARBA" id="ARBA00023052"/>
    </source>
</evidence>
<gene>
    <name evidence="6" type="ORF">FYJ74_08225</name>
</gene>
<dbReference type="SUPFAM" id="SSF52922">
    <property type="entry name" value="TK C-terminal domain-like"/>
    <property type="match status" value="1"/>
</dbReference>
<dbReference type="Proteomes" id="UP000473699">
    <property type="component" value="Unassembled WGS sequence"/>
</dbReference>
<keyword evidence="3" id="KW-0786">Thiamine pyrophosphate</keyword>
<evidence type="ECO:0000256" key="2">
    <source>
        <dbReference type="ARBA" id="ARBA00023002"/>
    </source>
</evidence>
<dbReference type="InterPro" id="IPR029061">
    <property type="entry name" value="THDP-binding"/>
</dbReference>
<dbReference type="SMART" id="SM00861">
    <property type="entry name" value="Transket_pyr"/>
    <property type="match status" value="1"/>
</dbReference>
<dbReference type="Pfam" id="PF02779">
    <property type="entry name" value="Transket_pyr"/>
    <property type="match status" value="1"/>
</dbReference>
<accession>A0A6L5YCZ7</accession>
<keyword evidence="7" id="KW-1185">Reference proteome</keyword>
<dbReference type="PANTHER" id="PTHR43257:SF2">
    <property type="entry name" value="PYRUVATE DEHYDROGENASE E1 COMPONENT SUBUNIT BETA"/>
    <property type="match status" value="1"/>
</dbReference>
<keyword evidence="2" id="KW-0560">Oxidoreductase</keyword>
<reference evidence="6 7" key="1">
    <citation type="submission" date="2019-08" db="EMBL/GenBank/DDBJ databases">
        <title>In-depth cultivation of the pig gut microbiome towards novel bacterial diversity and tailored functional studies.</title>
        <authorList>
            <person name="Wylensek D."/>
            <person name="Hitch T.C.A."/>
            <person name="Clavel T."/>
        </authorList>
    </citation>
    <scope>NUCLEOTIDE SEQUENCE [LARGE SCALE GENOMIC DNA]</scope>
    <source>
        <strain evidence="6 7">SM-530-WT-4B</strain>
    </source>
</reference>
<dbReference type="Gene3D" id="3.40.50.970">
    <property type="match status" value="1"/>
</dbReference>
<comment type="caution">
    <text evidence="6">The sequence shown here is derived from an EMBL/GenBank/DDBJ whole genome shotgun (WGS) entry which is preliminary data.</text>
</comment>
<feature type="domain" description="Transketolase-like pyrimidine-binding" evidence="5">
    <location>
        <begin position="4"/>
        <end position="179"/>
    </location>
</feature>
<comment type="cofactor">
    <cofactor evidence="1">
        <name>thiamine diphosphate</name>
        <dbReference type="ChEBI" id="CHEBI:58937"/>
    </cofactor>
</comment>
<evidence type="ECO:0000256" key="4">
    <source>
        <dbReference type="ARBA" id="ARBA00065222"/>
    </source>
</evidence>
<dbReference type="FunFam" id="3.40.50.920:FF:000001">
    <property type="entry name" value="Pyruvate dehydrogenase E1 beta subunit"/>
    <property type="match status" value="1"/>
</dbReference>
<proteinExistence type="predicted"/>
<dbReference type="AlphaFoldDB" id="A0A6L5YCZ7"/>
<comment type="subunit">
    <text evidence="4">Heterotetramer of two alpha and two beta chains. Directly associated with ODBA in the E1 complex.</text>
</comment>
<name>A0A6L5YCZ7_9BACT</name>
<evidence type="ECO:0000259" key="5">
    <source>
        <dbReference type="SMART" id="SM00861"/>
    </source>
</evidence>
<sequence>MTQMSYSEAIRDGIRMEMRRDSGVFLAGEDVGIFGGCFGVTAGLQEEFGKERVVDTPVTETAIMGLGVGSAATGLRPIVEIMFADFMGVCLDELYNQAAKMRYMFGGKTKIPMVIRAPVGAGVSAAAQHSQSNEAWFAHIPGIKVVMPGSPADAKGLLEAAVRDDNPVVFLEHKLMLGMQGDVPEGEYVVPIGKADIKRSGTDVSLITWSGMVPKTLAAAEMLAAEGINAEVVDLRTLTPLDKETLLSSVEKTGRAVIVHEAVKTGGFGGEVAAVIADEGFGYLDAPVKRVTAPDTPIPFSPALEKLWIPDETRIVAAAKELVRG</sequence>
<dbReference type="CDD" id="cd07036">
    <property type="entry name" value="TPP_PYR_E1-PDHc-beta_like"/>
    <property type="match status" value="1"/>
</dbReference>
<evidence type="ECO:0000313" key="6">
    <source>
        <dbReference type="EMBL" id="MST56015.1"/>
    </source>
</evidence>
<dbReference type="FunFam" id="3.40.50.970:FF:000001">
    <property type="entry name" value="Pyruvate dehydrogenase E1 beta subunit"/>
    <property type="match status" value="1"/>
</dbReference>
<dbReference type="EMBL" id="VUNH01000008">
    <property type="protein sequence ID" value="MST56015.1"/>
    <property type="molecule type" value="Genomic_DNA"/>
</dbReference>
<organism evidence="6 7">
    <name type="scientific">Pyramidobacter porci</name>
    <dbReference type="NCBI Taxonomy" id="2605789"/>
    <lineage>
        <taxon>Bacteria</taxon>
        <taxon>Thermotogati</taxon>
        <taxon>Synergistota</taxon>
        <taxon>Synergistia</taxon>
        <taxon>Synergistales</taxon>
        <taxon>Dethiosulfovibrionaceae</taxon>
        <taxon>Pyramidobacter</taxon>
    </lineage>
</organism>
<dbReference type="GO" id="GO:0016491">
    <property type="term" value="F:oxidoreductase activity"/>
    <property type="evidence" value="ECO:0007669"/>
    <property type="project" value="UniProtKB-KW"/>
</dbReference>